<name>A0A1B6EFJ8_9HEMI</name>
<dbReference type="SMART" id="SM00148">
    <property type="entry name" value="PLCXc"/>
    <property type="match status" value="1"/>
</dbReference>
<dbReference type="PROSITE" id="PS50007">
    <property type="entry name" value="PIPLC_X_DOMAIN"/>
    <property type="match status" value="1"/>
</dbReference>
<proteinExistence type="predicted"/>
<dbReference type="SUPFAM" id="SSF51695">
    <property type="entry name" value="PLC-like phosphodiesterases"/>
    <property type="match status" value="1"/>
</dbReference>
<keyword evidence="1" id="KW-0732">Signal</keyword>
<feature type="non-terminal residue" evidence="3">
    <location>
        <position position="413"/>
    </location>
</feature>
<feature type="chain" id="PRO_5008582066" description="Phosphatidylinositol-specific phospholipase C X domain-containing protein" evidence="1">
    <location>
        <begin position="18"/>
        <end position="413"/>
    </location>
</feature>
<dbReference type="GO" id="GO:0008081">
    <property type="term" value="F:phosphoric diester hydrolase activity"/>
    <property type="evidence" value="ECO:0007669"/>
    <property type="project" value="InterPro"/>
</dbReference>
<feature type="domain" description="Phosphatidylinositol-specific phospholipase C X" evidence="2">
    <location>
        <begin position="150"/>
        <end position="304"/>
    </location>
</feature>
<accession>A0A1B6EFJ8</accession>
<dbReference type="InterPro" id="IPR000909">
    <property type="entry name" value="PLipase_C_PInositol-sp_X_dom"/>
</dbReference>
<gene>
    <name evidence="3" type="ORF">g.3484</name>
</gene>
<dbReference type="PANTHER" id="PTHR13593:SF103">
    <property type="entry name" value="RE10370P"/>
    <property type="match status" value="1"/>
</dbReference>
<dbReference type="PANTHER" id="PTHR13593">
    <property type="match status" value="1"/>
</dbReference>
<evidence type="ECO:0000259" key="2">
    <source>
        <dbReference type="SMART" id="SM00148"/>
    </source>
</evidence>
<reference evidence="3" key="1">
    <citation type="submission" date="2015-12" db="EMBL/GenBank/DDBJ databases">
        <title>De novo transcriptome assembly of four potential Pierce s Disease insect vectors from Arizona vineyards.</title>
        <authorList>
            <person name="Tassone E.E."/>
        </authorList>
    </citation>
    <scope>NUCLEOTIDE SEQUENCE</scope>
</reference>
<evidence type="ECO:0000256" key="1">
    <source>
        <dbReference type="SAM" id="SignalP"/>
    </source>
</evidence>
<protein>
    <recommendedName>
        <fullName evidence="2">Phosphatidylinositol-specific phospholipase C X domain-containing protein</fullName>
    </recommendedName>
</protein>
<dbReference type="GO" id="GO:0006629">
    <property type="term" value="P:lipid metabolic process"/>
    <property type="evidence" value="ECO:0007669"/>
    <property type="project" value="InterPro"/>
</dbReference>
<evidence type="ECO:0000313" key="3">
    <source>
        <dbReference type="EMBL" id="JAS36644.1"/>
    </source>
</evidence>
<dbReference type="AlphaFoldDB" id="A0A1B6EFJ8"/>
<dbReference type="InterPro" id="IPR051057">
    <property type="entry name" value="PI-PLC_domain"/>
</dbReference>
<sequence length="413" mass="48254">MLSLPVTFSLLLSYASSYDLDVRYIPAPDKTKEEVCNKEYVHITVSPLVSRRSIRNLEVSWGVKEAFPGDWIALYNHDPFNGSGTPIFNVTPTEPSGWSATPYEEVRLEDGPSFEALCLGFWAVYWRSMQVIAKSCLQTNPTWMYDNKELIGGLRLRELFLPGTHNSGAYLLKEAPFSESRFKKYVYTQDERILNQLIHGARYLDFRVGHHRNQWWLHHDFIRVRPLQDAVQDIKTFINNTREVVIVDFHRFLRDFDRNSSRHADFVEYLNSELSDIMVNPVQSWSTTLDNLMTSPRRLIVSYNHRPTVSRYRKYRLWEAVRQKWANVRDVESLWKYFAQVITSKPWYPWAAMAQLTPSAWDVIINKLGGLRNVAHETNQEVTRWFRGDWGEHCNIVALDFIRSSGVVDSAIH</sequence>
<dbReference type="EMBL" id="GEDC01000654">
    <property type="protein sequence ID" value="JAS36644.1"/>
    <property type="molecule type" value="Transcribed_RNA"/>
</dbReference>
<feature type="signal peptide" evidence="1">
    <location>
        <begin position="1"/>
        <end position="17"/>
    </location>
</feature>
<dbReference type="InterPro" id="IPR017946">
    <property type="entry name" value="PLC-like_Pdiesterase_TIM-brl"/>
</dbReference>
<organism evidence="3">
    <name type="scientific">Clastoptera arizonana</name>
    <name type="common">Arizona spittle bug</name>
    <dbReference type="NCBI Taxonomy" id="38151"/>
    <lineage>
        <taxon>Eukaryota</taxon>
        <taxon>Metazoa</taxon>
        <taxon>Ecdysozoa</taxon>
        <taxon>Arthropoda</taxon>
        <taxon>Hexapoda</taxon>
        <taxon>Insecta</taxon>
        <taxon>Pterygota</taxon>
        <taxon>Neoptera</taxon>
        <taxon>Paraneoptera</taxon>
        <taxon>Hemiptera</taxon>
        <taxon>Auchenorrhyncha</taxon>
        <taxon>Cercopoidea</taxon>
        <taxon>Clastopteridae</taxon>
        <taxon>Clastoptera</taxon>
    </lineage>
</organism>
<dbReference type="Gene3D" id="3.20.20.190">
    <property type="entry name" value="Phosphatidylinositol (PI) phosphodiesterase"/>
    <property type="match status" value="1"/>
</dbReference>